<sequence>MKSKEENNNQLLDCNIDFDKLFEMDNNKQPENPSKSSSFKTNFKNVTKEESDEIIDKNFKKIKKILGDE</sequence>
<accession>A0ABY2TPB4</accession>
<proteinExistence type="predicted"/>
<keyword evidence="2" id="KW-1185">Reference proteome</keyword>
<evidence type="ECO:0000313" key="2">
    <source>
        <dbReference type="Proteomes" id="UP000310168"/>
    </source>
</evidence>
<dbReference type="RefSeq" id="WP_137998835.1">
    <property type="nucleotide sequence ID" value="NZ_SJDU01000262.1"/>
</dbReference>
<dbReference type="EMBL" id="SJDU01000262">
    <property type="protein sequence ID" value="TKZ32776.1"/>
    <property type="molecule type" value="Genomic_DNA"/>
</dbReference>
<organism evidence="1 2">
    <name type="scientific">Brachyspira catarrhinii</name>
    <dbReference type="NCBI Taxonomy" id="2528966"/>
    <lineage>
        <taxon>Bacteria</taxon>
        <taxon>Pseudomonadati</taxon>
        <taxon>Spirochaetota</taxon>
        <taxon>Spirochaetia</taxon>
        <taxon>Brachyspirales</taxon>
        <taxon>Brachyspiraceae</taxon>
        <taxon>Brachyspira</taxon>
    </lineage>
</organism>
<gene>
    <name evidence="1" type="ORF">EZH24_09045</name>
</gene>
<evidence type="ECO:0000313" key="1">
    <source>
        <dbReference type="EMBL" id="TKZ32776.1"/>
    </source>
</evidence>
<name>A0ABY2TPB4_9SPIR</name>
<comment type="caution">
    <text evidence="1">The sequence shown here is derived from an EMBL/GenBank/DDBJ whole genome shotgun (WGS) entry which is preliminary data.</text>
</comment>
<protein>
    <submittedName>
        <fullName evidence="1">Uncharacterized protein</fullName>
    </submittedName>
</protein>
<dbReference type="Proteomes" id="UP000310168">
    <property type="component" value="Unassembled WGS sequence"/>
</dbReference>
<reference evidence="1 2" key="1">
    <citation type="journal article" date="2019" name="Anaerobe">
        <title>Brachyspira catarrhinii sp. nov., an anaerobic intestinal spirochaete isolated from vervet monkeys may have been misidentified as Brachyspira aalborgi in previous studies.</title>
        <authorList>
            <person name="Phillips N.D."/>
            <person name="La T."/>
            <person name="Hampson D.J."/>
        </authorList>
    </citation>
    <scope>NUCLEOTIDE SEQUENCE [LARGE SCALE GENOMIC DNA]</scope>
    <source>
        <strain evidence="1 2">Z12</strain>
    </source>
</reference>